<organism evidence="1">
    <name type="scientific">marine sediment metagenome</name>
    <dbReference type="NCBI Taxonomy" id="412755"/>
    <lineage>
        <taxon>unclassified sequences</taxon>
        <taxon>metagenomes</taxon>
        <taxon>ecological metagenomes</taxon>
    </lineage>
</organism>
<proteinExistence type="predicted"/>
<comment type="caution">
    <text evidence="1">The sequence shown here is derived from an EMBL/GenBank/DDBJ whole genome shotgun (WGS) entry which is preliminary data.</text>
</comment>
<evidence type="ECO:0000313" key="1">
    <source>
        <dbReference type="EMBL" id="GAH81195.1"/>
    </source>
</evidence>
<reference evidence="1" key="1">
    <citation type="journal article" date="2014" name="Front. Microbiol.">
        <title>High frequency of phylogenetically diverse reductive dehalogenase-homologous genes in deep subseafloor sedimentary metagenomes.</title>
        <authorList>
            <person name="Kawai M."/>
            <person name="Futagami T."/>
            <person name="Toyoda A."/>
            <person name="Takaki Y."/>
            <person name="Nishi S."/>
            <person name="Hori S."/>
            <person name="Arai W."/>
            <person name="Tsubouchi T."/>
            <person name="Morono Y."/>
            <person name="Uchiyama I."/>
            <person name="Ito T."/>
            <person name="Fujiyama A."/>
            <person name="Inagaki F."/>
            <person name="Takami H."/>
        </authorList>
    </citation>
    <scope>NUCLEOTIDE SEQUENCE</scope>
    <source>
        <strain evidence="1">Expedition CK06-06</strain>
    </source>
</reference>
<dbReference type="AlphaFoldDB" id="X1JI65"/>
<name>X1JI65_9ZZZZ</name>
<protein>
    <submittedName>
        <fullName evidence="1">Uncharacterized protein</fullName>
    </submittedName>
</protein>
<gene>
    <name evidence="1" type="ORF">S03H2_57428</name>
</gene>
<accession>X1JI65</accession>
<dbReference type="EMBL" id="BARU01036808">
    <property type="protein sequence ID" value="GAH81195.1"/>
    <property type="molecule type" value="Genomic_DNA"/>
</dbReference>
<sequence length="83" mass="9691">MMASYEKLYNLIHLAQRAADTGHHSRAEKLLRQLLQEALETRDNKIIAEVSTAFIEFRRLRAIEACEILKRIDPIQSQRKELS</sequence>